<organism evidence="1 2">
    <name type="scientific">Bacillus smithii 7_3_47FAA</name>
    <dbReference type="NCBI Taxonomy" id="665952"/>
    <lineage>
        <taxon>Bacteria</taxon>
        <taxon>Bacillati</taxon>
        <taxon>Bacillota</taxon>
        <taxon>Bacilli</taxon>
        <taxon>Bacillales</taxon>
        <taxon>Bacillaceae</taxon>
        <taxon>Bacillus</taxon>
    </lineage>
</organism>
<dbReference type="AlphaFoldDB" id="G9QKA5"/>
<reference evidence="1 2" key="1">
    <citation type="submission" date="2011-09" db="EMBL/GenBank/DDBJ databases">
        <title>The Genome Sequence of Bacillus smithii 7_3_47FAA.</title>
        <authorList>
            <consortium name="The Broad Institute Genome Sequencing Platform"/>
            <person name="Earl A."/>
            <person name="Ward D."/>
            <person name="Feldgarden M."/>
            <person name="Gevers D."/>
            <person name="Daigneault M."/>
            <person name="Strauss J."/>
            <person name="Allen-Vercoe E."/>
            <person name="Young S.K."/>
            <person name="Zeng Q."/>
            <person name="Gargeya S."/>
            <person name="Fitzgerald M."/>
            <person name="Haas B."/>
            <person name="Abouelleil A."/>
            <person name="Alvarado L."/>
            <person name="Arachchi H.M."/>
            <person name="Berlin A."/>
            <person name="Brown A."/>
            <person name="Chapman S.B."/>
            <person name="Chen Z."/>
            <person name="Dunbar C."/>
            <person name="Freedman E."/>
            <person name="Gearin G."/>
            <person name="Goldberg J."/>
            <person name="Griggs A."/>
            <person name="Gujja S."/>
            <person name="Heiman D."/>
            <person name="Howarth C."/>
            <person name="Larson L."/>
            <person name="Lui A."/>
            <person name="MacDonald P.J.P."/>
            <person name="Montmayeur A."/>
            <person name="Murphy C."/>
            <person name="Neiman D."/>
            <person name="Pearson M."/>
            <person name="Priest M."/>
            <person name="Roberts A."/>
            <person name="Saif S."/>
            <person name="Shea T."/>
            <person name="Shenoy N."/>
            <person name="Sisk P."/>
            <person name="Stolte C."/>
            <person name="Sykes S."/>
            <person name="Wortman J."/>
            <person name="Nusbaum C."/>
            <person name="Birren B."/>
        </authorList>
    </citation>
    <scope>NUCLEOTIDE SEQUENCE [LARGE SCALE GENOMIC DNA]</scope>
    <source>
        <strain evidence="1 2">7_3_47FAA</strain>
    </source>
</reference>
<protein>
    <recommendedName>
        <fullName evidence="3">Transposase IS701-like DDE domain-containing protein</fullName>
    </recommendedName>
</protein>
<keyword evidence="2" id="KW-1185">Reference proteome</keyword>
<dbReference type="Proteomes" id="UP000011747">
    <property type="component" value="Unassembled WGS sequence"/>
</dbReference>
<comment type="caution">
    <text evidence="1">The sequence shown here is derived from an EMBL/GenBank/DDBJ whole genome shotgun (WGS) entry which is preliminary data.</text>
</comment>
<proteinExistence type="predicted"/>
<evidence type="ECO:0000313" key="1">
    <source>
        <dbReference type="EMBL" id="EHL78467.1"/>
    </source>
</evidence>
<dbReference type="EMBL" id="ACWF01000069">
    <property type="protein sequence ID" value="EHL78467.1"/>
    <property type="molecule type" value="Genomic_DNA"/>
</dbReference>
<sequence>MNRLAHHQGIHKFFTMLGLTLYFSKPVMKHLVHIVDAMITKGFSGTLTDLHHGSFHPNHRTTLSHFFTKSPWEEETLLRKLQQWILRRVERIAKQENQPLFVSIDDTICQKTSLRHGQRHA</sequence>
<dbReference type="HOGENOM" id="CLU_161278_0_0_9"/>
<name>G9QKA5_9BACI</name>
<evidence type="ECO:0008006" key="3">
    <source>
        <dbReference type="Google" id="ProtNLM"/>
    </source>
</evidence>
<gene>
    <name evidence="1" type="ORF">HMPREF1015_01644</name>
</gene>
<accession>G9QKA5</accession>
<evidence type="ECO:0000313" key="2">
    <source>
        <dbReference type="Proteomes" id="UP000011747"/>
    </source>
</evidence>
<feature type="non-terminal residue" evidence="1">
    <location>
        <position position="121"/>
    </location>
</feature>